<dbReference type="EMBL" id="PGFA01000001">
    <property type="protein sequence ID" value="PJJ59574.1"/>
    <property type="molecule type" value="Genomic_DNA"/>
</dbReference>
<sequence length="130" mass="14875">MQEYHAATAQQQVFQAKAKVWQQRIDSLKTELDALPADGSAKRAYREQELLRYRDAIQQQAQQEDQRLAKGVMEEVNAYIKQYGKEKGYRFILGATNQGNIVYAAEGTDLTDEILEGLNKQYDALHPQKP</sequence>
<protein>
    <submittedName>
        <fullName evidence="3">Outer membrane OmpH-like protein</fullName>
    </submittedName>
</protein>
<dbReference type="SMART" id="SM00935">
    <property type="entry name" value="OmpH"/>
    <property type="match status" value="1"/>
</dbReference>
<dbReference type="InterPro" id="IPR005632">
    <property type="entry name" value="Chaperone_Skp"/>
</dbReference>
<dbReference type="PANTHER" id="PTHR35089">
    <property type="entry name" value="CHAPERONE PROTEIN SKP"/>
    <property type="match status" value="1"/>
</dbReference>
<gene>
    <name evidence="3" type="ORF">CLV45_0993</name>
</gene>
<dbReference type="InterPro" id="IPR024930">
    <property type="entry name" value="Skp_dom_sf"/>
</dbReference>
<comment type="caution">
    <text evidence="3">The sequence shown here is derived from an EMBL/GenBank/DDBJ whole genome shotgun (WGS) entry which is preliminary data.</text>
</comment>
<dbReference type="Gene3D" id="3.30.910.20">
    <property type="entry name" value="Skp domain"/>
    <property type="match status" value="1"/>
</dbReference>
<dbReference type="GO" id="GO:0051082">
    <property type="term" value="F:unfolded protein binding"/>
    <property type="evidence" value="ECO:0007669"/>
    <property type="project" value="InterPro"/>
</dbReference>
<accession>A0A2M9BNQ1</accession>
<name>A0A2M9BNQ1_9BACT</name>
<dbReference type="AlphaFoldDB" id="A0A2M9BNQ1"/>
<dbReference type="SUPFAM" id="SSF111384">
    <property type="entry name" value="OmpH-like"/>
    <property type="match status" value="1"/>
</dbReference>
<dbReference type="GO" id="GO:0050821">
    <property type="term" value="P:protein stabilization"/>
    <property type="evidence" value="ECO:0007669"/>
    <property type="project" value="TreeGrafter"/>
</dbReference>
<organism evidence="3 4">
    <name type="scientific">Hymenobacter chitinivorans DSM 11115</name>
    <dbReference type="NCBI Taxonomy" id="1121954"/>
    <lineage>
        <taxon>Bacteria</taxon>
        <taxon>Pseudomonadati</taxon>
        <taxon>Bacteroidota</taxon>
        <taxon>Cytophagia</taxon>
        <taxon>Cytophagales</taxon>
        <taxon>Hymenobacteraceae</taxon>
        <taxon>Hymenobacter</taxon>
    </lineage>
</organism>
<dbReference type="Proteomes" id="UP000228535">
    <property type="component" value="Unassembled WGS sequence"/>
</dbReference>
<dbReference type="Pfam" id="PF03938">
    <property type="entry name" value="OmpH"/>
    <property type="match status" value="1"/>
</dbReference>
<keyword evidence="2" id="KW-0732">Signal</keyword>
<evidence type="ECO:0000256" key="2">
    <source>
        <dbReference type="ARBA" id="ARBA00022729"/>
    </source>
</evidence>
<reference evidence="3 4" key="1">
    <citation type="submission" date="2017-11" db="EMBL/GenBank/DDBJ databases">
        <title>Genomic Encyclopedia of Archaeal and Bacterial Type Strains, Phase II (KMG-II): From Individual Species to Whole Genera.</title>
        <authorList>
            <person name="Goeker M."/>
        </authorList>
    </citation>
    <scope>NUCLEOTIDE SEQUENCE [LARGE SCALE GENOMIC DNA]</scope>
    <source>
        <strain evidence="3 4">DSM 11115</strain>
    </source>
</reference>
<evidence type="ECO:0000256" key="1">
    <source>
        <dbReference type="ARBA" id="ARBA00009091"/>
    </source>
</evidence>
<proteinExistence type="inferred from homology"/>
<dbReference type="PANTHER" id="PTHR35089:SF1">
    <property type="entry name" value="CHAPERONE PROTEIN SKP"/>
    <property type="match status" value="1"/>
</dbReference>
<keyword evidence="4" id="KW-1185">Reference proteome</keyword>
<evidence type="ECO:0000313" key="3">
    <source>
        <dbReference type="EMBL" id="PJJ59574.1"/>
    </source>
</evidence>
<evidence type="ECO:0000313" key="4">
    <source>
        <dbReference type="Proteomes" id="UP000228535"/>
    </source>
</evidence>
<comment type="similarity">
    <text evidence="1">Belongs to the Skp family.</text>
</comment>
<dbReference type="GO" id="GO:0005829">
    <property type="term" value="C:cytosol"/>
    <property type="evidence" value="ECO:0007669"/>
    <property type="project" value="TreeGrafter"/>
</dbReference>